<comment type="subcellular location">
    <subcellularLocation>
        <location evidence="1 7">Cell membrane</location>
        <topology evidence="1 7">Multi-pass membrane protein</topology>
    </subcellularLocation>
</comment>
<keyword evidence="2 7" id="KW-0813">Transport</keyword>
<dbReference type="EMBL" id="CP028913">
    <property type="protein sequence ID" value="AWB96469.1"/>
    <property type="molecule type" value="Genomic_DNA"/>
</dbReference>
<gene>
    <name evidence="8" type="ORF">DCE93_13100</name>
</gene>
<evidence type="ECO:0000256" key="3">
    <source>
        <dbReference type="ARBA" id="ARBA00022475"/>
    </source>
</evidence>
<feature type="transmembrane region" description="Helical" evidence="7">
    <location>
        <begin position="127"/>
        <end position="148"/>
    </location>
</feature>
<evidence type="ECO:0000256" key="2">
    <source>
        <dbReference type="ARBA" id="ARBA00022448"/>
    </source>
</evidence>
<dbReference type="PANTHER" id="PTHR30193:SF37">
    <property type="entry name" value="INNER MEMBRANE ABC TRANSPORTER PERMEASE PROTEIN YCJO"/>
    <property type="match status" value="1"/>
</dbReference>
<feature type="transmembrane region" description="Helical" evidence="7">
    <location>
        <begin position="178"/>
        <end position="201"/>
    </location>
</feature>
<protein>
    <submittedName>
        <fullName evidence="8">Uncharacterized protein</fullName>
    </submittedName>
</protein>
<feature type="transmembrane region" description="Helical" evidence="7">
    <location>
        <begin position="236"/>
        <end position="258"/>
    </location>
</feature>
<dbReference type="CDD" id="cd06261">
    <property type="entry name" value="TM_PBP2"/>
    <property type="match status" value="1"/>
</dbReference>
<dbReference type="KEGG" id="agm:DCE93_13100"/>
<proteinExistence type="inferred from homology"/>
<dbReference type="OrthoDB" id="145927at2"/>
<feature type="transmembrane region" description="Helical" evidence="7">
    <location>
        <begin position="31"/>
        <end position="57"/>
    </location>
</feature>
<comment type="similarity">
    <text evidence="7">Belongs to the binding-protein-dependent transport system permease family.</text>
</comment>
<evidence type="ECO:0000256" key="5">
    <source>
        <dbReference type="ARBA" id="ARBA00022989"/>
    </source>
</evidence>
<keyword evidence="3" id="KW-1003">Cell membrane</keyword>
<evidence type="ECO:0000313" key="9">
    <source>
        <dbReference type="Proteomes" id="UP000244729"/>
    </source>
</evidence>
<keyword evidence="9" id="KW-1185">Reference proteome</keyword>
<keyword evidence="4 7" id="KW-0812">Transmembrane</keyword>
<dbReference type="GO" id="GO:0055085">
    <property type="term" value="P:transmembrane transport"/>
    <property type="evidence" value="ECO:0007669"/>
    <property type="project" value="InterPro"/>
</dbReference>
<dbReference type="AlphaFoldDB" id="A0A2S0WYM9"/>
<reference evidence="8 9" key="1">
    <citation type="submission" date="2018-04" db="EMBL/GenBank/DDBJ databases">
        <authorList>
            <person name="Li J."/>
        </authorList>
    </citation>
    <scope>NUCLEOTIDE SEQUENCE [LARGE SCALE GENOMIC DNA]</scope>
    <source>
        <strain evidence="9">30A</strain>
    </source>
</reference>
<name>A0A2S0WYM9_9MICO</name>
<keyword evidence="6 7" id="KW-0472">Membrane</keyword>
<feature type="transmembrane region" description="Helical" evidence="7">
    <location>
        <begin position="89"/>
        <end position="115"/>
    </location>
</feature>
<dbReference type="Pfam" id="PF00528">
    <property type="entry name" value="BPD_transp_1"/>
    <property type="match status" value="1"/>
</dbReference>
<dbReference type="InterPro" id="IPR000515">
    <property type="entry name" value="MetI-like"/>
</dbReference>
<evidence type="ECO:0000256" key="7">
    <source>
        <dbReference type="RuleBase" id="RU363032"/>
    </source>
</evidence>
<dbReference type="InterPro" id="IPR035906">
    <property type="entry name" value="MetI-like_sf"/>
</dbReference>
<dbReference type="Gene3D" id="1.10.3720.10">
    <property type="entry name" value="MetI-like"/>
    <property type="match status" value="1"/>
</dbReference>
<feature type="transmembrane region" description="Helical" evidence="7">
    <location>
        <begin position="278"/>
        <end position="305"/>
    </location>
</feature>
<dbReference type="Proteomes" id="UP000244729">
    <property type="component" value="Chromosome"/>
</dbReference>
<evidence type="ECO:0000256" key="4">
    <source>
        <dbReference type="ARBA" id="ARBA00022692"/>
    </source>
</evidence>
<evidence type="ECO:0000256" key="6">
    <source>
        <dbReference type="ARBA" id="ARBA00023136"/>
    </source>
</evidence>
<keyword evidence="5 7" id="KW-1133">Transmembrane helix</keyword>
<evidence type="ECO:0000313" key="8">
    <source>
        <dbReference type="EMBL" id="AWB96469.1"/>
    </source>
</evidence>
<organism evidence="8 9">
    <name type="scientific">Agromyces badenianii</name>
    <dbReference type="NCBI Taxonomy" id="2080742"/>
    <lineage>
        <taxon>Bacteria</taxon>
        <taxon>Bacillati</taxon>
        <taxon>Actinomycetota</taxon>
        <taxon>Actinomycetes</taxon>
        <taxon>Micrococcales</taxon>
        <taxon>Microbacteriaceae</taxon>
        <taxon>Agromyces</taxon>
    </lineage>
</organism>
<evidence type="ECO:0000256" key="1">
    <source>
        <dbReference type="ARBA" id="ARBA00004651"/>
    </source>
</evidence>
<dbReference type="GO" id="GO:0005886">
    <property type="term" value="C:plasma membrane"/>
    <property type="evidence" value="ECO:0007669"/>
    <property type="project" value="UniProtKB-SubCell"/>
</dbReference>
<dbReference type="InterPro" id="IPR051393">
    <property type="entry name" value="ABC_transporter_permease"/>
</dbReference>
<dbReference type="PROSITE" id="PS50928">
    <property type="entry name" value="ABC_TM1"/>
    <property type="match status" value="1"/>
</dbReference>
<sequence length="315" mass="33981">MIDTIAPPVAAPPSTQRPRPPKRPRNGEARIALSFISPSLAFFVVFWALPLIATIGYSMTSWRVGSDPEWIGLDNYFALASDPLFHRSVAASLTISVGASVVSLAIALGLAAVLAQPAIRGGRLWRLAIILPVVTDWVATGLVFQLIFLPNQGVLASLAASVGAEALINVPWVSDRTLAPIAVSIFIIWKQTGLYTIFFFAGIRSIPDDVIEAARLDGASAWAVFWRIRWPMMKPITVFVVVTAFVTTLGLFEPVFMLTGGGPAGETRTLPIFLYENFFSFGNSGYASAAGVVFLLISLAFALVASRMLKESYES</sequence>
<accession>A0A2S0WYM9</accession>
<dbReference type="RefSeq" id="WP_108596266.1">
    <property type="nucleotide sequence ID" value="NZ_CP028913.1"/>
</dbReference>
<dbReference type="SUPFAM" id="SSF161098">
    <property type="entry name" value="MetI-like"/>
    <property type="match status" value="1"/>
</dbReference>
<dbReference type="PANTHER" id="PTHR30193">
    <property type="entry name" value="ABC TRANSPORTER PERMEASE PROTEIN"/>
    <property type="match status" value="1"/>
</dbReference>